<dbReference type="Proteomes" id="UP001231587">
    <property type="component" value="Unassembled WGS sequence"/>
</dbReference>
<evidence type="ECO:0000313" key="2">
    <source>
        <dbReference type="EMBL" id="MDQ0334929.1"/>
    </source>
</evidence>
<organism evidence="1 3">
    <name type="scientific">Formosa algae</name>
    <dbReference type="NCBI Taxonomy" id="225843"/>
    <lineage>
        <taxon>Bacteria</taxon>
        <taxon>Pseudomonadati</taxon>
        <taxon>Bacteroidota</taxon>
        <taxon>Flavobacteriia</taxon>
        <taxon>Flavobacteriales</taxon>
        <taxon>Flavobacteriaceae</taxon>
        <taxon>Formosa</taxon>
    </lineage>
</organism>
<accession>A0A9X0YIH5</accession>
<dbReference type="EMBL" id="JAUSUU010000003">
    <property type="protein sequence ID" value="MDQ0334929.1"/>
    <property type="molecule type" value="Genomic_DNA"/>
</dbReference>
<comment type="caution">
    <text evidence="1">The sequence shown here is derived from an EMBL/GenBank/DDBJ whole genome shotgun (WGS) entry which is preliminary data.</text>
</comment>
<protein>
    <submittedName>
        <fullName evidence="1">Uncharacterized protein</fullName>
    </submittedName>
</protein>
<gene>
    <name evidence="1" type="ORF">J2Z56_001536</name>
    <name evidence="2" type="ORF">J2Z57_001362</name>
</gene>
<dbReference type="EMBL" id="JAGGJQ010000003">
    <property type="protein sequence ID" value="MBP1839625.1"/>
    <property type="molecule type" value="Genomic_DNA"/>
</dbReference>
<dbReference type="Proteomes" id="UP001138672">
    <property type="component" value="Unassembled WGS sequence"/>
</dbReference>
<dbReference type="AlphaFoldDB" id="A0A9X0YIH5"/>
<sequence>MNYNTLMFFVIIFGLSSVKLSAQTKDLKTNITISTTIKDVKPLLSNSLLIRDEKPLKIANRHSDLINQIVNSKIKCTLDLFTIVKDKADC</sequence>
<name>A0A9X0YIH5_9FLAO</name>
<evidence type="ECO:0000313" key="4">
    <source>
        <dbReference type="Proteomes" id="UP001231587"/>
    </source>
</evidence>
<keyword evidence="4" id="KW-1185">Reference proteome</keyword>
<reference evidence="1" key="1">
    <citation type="submission" date="2021-03" db="EMBL/GenBank/DDBJ databases">
        <title>Genomic Encyclopedia of Type Strains, Phase IV (KMG-IV): sequencing the most valuable type-strain genomes for metagenomic binning, comparative biology and taxonomic classification.</title>
        <authorList>
            <person name="Goeker M."/>
        </authorList>
    </citation>
    <scope>NUCLEOTIDE SEQUENCE</scope>
    <source>
        <strain evidence="1">DSM 15523</strain>
        <strain evidence="2 4">DSM 16476</strain>
    </source>
</reference>
<evidence type="ECO:0000313" key="3">
    <source>
        <dbReference type="Proteomes" id="UP001138672"/>
    </source>
</evidence>
<proteinExistence type="predicted"/>
<evidence type="ECO:0000313" key="1">
    <source>
        <dbReference type="EMBL" id="MBP1839625.1"/>
    </source>
</evidence>